<dbReference type="InterPro" id="IPR011990">
    <property type="entry name" value="TPR-like_helical_dom_sf"/>
</dbReference>
<dbReference type="Gene3D" id="1.25.40.390">
    <property type="match status" value="1"/>
</dbReference>
<name>A0A1G9I8U6_9BACT</name>
<dbReference type="Pfam" id="PF07980">
    <property type="entry name" value="SusD_RagB"/>
    <property type="match status" value="1"/>
</dbReference>
<keyword evidence="9" id="KW-1185">Reference proteome</keyword>
<gene>
    <name evidence="8" type="ORF">SAMN04488090_0380</name>
</gene>
<evidence type="ECO:0000256" key="1">
    <source>
        <dbReference type="ARBA" id="ARBA00004442"/>
    </source>
</evidence>
<evidence type="ECO:0000256" key="5">
    <source>
        <dbReference type="ARBA" id="ARBA00023237"/>
    </source>
</evidence>
<dbReference type="PROSITE" id="PS51257">
    <property type="entry name" value="PROKAR_LIPOPROTEIN"/>
    <property type="match status" value="1"/>
</dbReference>
<dbReference type="SUPFAM" id="SSF48452">
    <property type="entry name" value="TPR-like"/>
    <property type="match status" value="1"/>
</dbReference>
<dbReference type="InterPro" id="IPR033985">
    <property type="entry name" value="SusD-like_N"/>
</dbReference>
<dbReference type="InterPro" id="IPR012944">
    <property type="entry name" value="SusD_RagB_dom"/>
</dbReference>
<comment type="subcellular location">
    <subcellularLocation>
        <location evidence="1">Cell outer membrane</location>
    </subcellularLocation>
</comment>
<feature type="domain" description="RagB/SusD" evidence="6">
    <location>
        <begin position="277"/>
        <end position="587"/>
    </location>
</feature>
<sequence>MKRRLYLLMLAGAGLFSCDKDFLQRDPKTSLTEETFFKSVSDLETYSNGFYNFVGANYSDIFSDNIALNTGSSETDNLIRGGITAATVGGWNNWGDLRRINLMLKNVGQATGDPTQIRHFTGIARFFRALFYYDMVKRYGDVPWYSTVLGTGDEKLLYKAKDPRTVVVDSVMKDLEYAVANIQASGTNTRVTRWAALTILARTALHEGTYRKYHTELNLQGTAQAFLERAASASLTIMTDGGFALSADYRGLFTSNNLDANKEVIFLQKNSQSNGIANNTHTVLDWQWALSGQLADEFLMADGTPYTSQANYATKTFVDMFKNRDPRLTETIMSPGFSTTPSTNAPYLIKPGFGGLLQVKFYPRDPSLRGGWNLNYTDLPIYRFGEVLLIHAEAKAELGTLTQSDLDKTVGLLRTRVGMPKLDLAAANAAPDAYLAVAYPGVTGANKGVILEIRRERRVELACEGFRYDDLFRWKAGKLLEKNSQGIYVPALGALDVTGDGVEDIAILEAQGKEEPLASVPEAIRAKLVKYYLTEGSFYLSNGTSGKILFTKDKSQPRQFVEPKYYARPIPLQQLVLNPNLIQPSGWE</sequence>
<dbReference type="GO" id="GO:0009279">
    <property type="term" value="C:cell outer membrane"/>
    <property type="evidence" value="ECO:0007669"/>
    <property type="project" value="UniProtKB-SubCell"/>
</dbReference>
<evidence type="ECO:0000256" key="4">
    <source>
        <dbReference type="ARBA" id="ARBA00023136"/>
    </source>
</evidence>
<evidence type="ECO:0000256" key="2">
    <source>
        <dbReference type="ARBA" id="ARBA00006275"/>
    </source>
</evidence>
<feature type="domain" description="SusD-like N-terminal" evidence="7">
    <location>
        <begin position="97"/>
        <end position="205"/>
    </location>
</feature>
<keyword evidence="4" id="KW-0472">Membrane</keyword>
<accession>A0A1G9I8U6</accession>
<dbReference type="STRING" id="563176.SAMN04488090_0380"/>
<dbReference type="OrthoDB" id="5694214at2"/>
<dbReference type="RefSeq" id="WP_093196972.1">
    <property type="nucleotide sequence ID" value="NZ_FNGS01000001.1"/>
</dbReference>
<dbReference type="Proteomes" id="UP000198901">
    <property type="component" value="Unassembled WGS sequence"/>
</dbReference>
<keyword evidence="5" id="KW-0998">Cell outer membrane</keyword>
<evidence type="ECO:0000259" key="6">
    <source>
        <dbReference type="Pfam" id="PF07980"/>
    </source>
</evidence>
<evidence type="ECO:0000313" key="8">
    <source>
        <dbReference type="EMBL" id="SDL21649.1"/>
    </source>
</evidence>
<evidence type="ECO:0000313" key="9">
    <source>
        <dbReference type="Proteomes" id="UP000198901"/>
    </source>
</evidence>
<evidence type="ECO:0000256" key="3">
    <source>
        <dbReference type="ARBA" id="ARBA00022729"/>
    </source>
</evidence>
<proteinExistence type="inferred from homology"/>
<protein>
    <submittedName>
        <fullName evidence="8">Starch-binding associating with outer membrane</fullName>
    </submittedName>
</protein>
<dbReference type="Pfam" id="PF14322">
    <property type="entry name" value="SusD-like_3"/>
    <property type="match status" value="1"/>
</dbReference>
<evidence type="ECO:0000259" key="7">
    <source>
        <dbReference type="Pfam" id="PF14322"/>
    </source>
</evidence>
<dbReference type="AlphaFoldDB" id="A0A1G9I8U6"/>
<organism evidence="8 9">
    <name type="scientific">Siphonobacter aquaeclarae</name>
    <dbReference type="NCBI Taxonomy" id="563176"/>
    <lineage>
        <taxon>Bacteria</taxon>
        <taxon>Pseudomonadati</taxon>
        <taxon>Bacteroidota</taxon>
        <taxon>Cytophagia</taxon>
        <taxon>Cytophagales</taxon>
        <taxon>Cytophagaceae</taxon>
        <taxon>Siphonobacter</taxon>
    </lineage>
</organism>
<reference evidence="8 9" key="1">
    <citation type="submission" date="2016-10" db="EMBL/GenBank/DDBJ databases">
        <authorList>
            <person name="de Groot N.N."/>
        </authorList>
    </citation>
    <scope>NUCLEOTIDE SEQUENCE [LARGE SCALE GENOMIC DNA]</scope>
    <source>
        <strain evidence="8 9">DSM 21668</strain>
    </source>
</reference>
<keyword evidence="3" id="KW-0732">Signal</keyword>
<comment type="similarity">
    <text evidence="2">Belongs to the SusD family.</text>
</comment>
<dbReference type="EMBL" id="FNGS01000001">
    <property type="protein sequence ID" value="SDL21649.1"/>
    <property type="molecule type" value="Genomic_DNA"/>
</dbReference>